<dbReference type="PANTHER" id="PTHR11820:SF90">
    <property type="entry name" value="FLUTATHIONE S-TRANSFERASE"/>
    <property type="match status" value="1"/>
</dbReference>
<dbReference type="InterPro" id="IPR036663">
    <property type="entry name" value="Fumarylacetoacetase_C_sf"/>
</dbReference>
<dbReference type="EC" id="3.7.1.20" evidence="3"/>
<dbReference type="RefSeq" id="WP_309829683.1">
    <property type="nucleotide sequence ID" value="NZ_JAVIZX010000001.1"/>
</dbReference>
<dbReference type="Pfam" id="PF01557">
    <property type="entry name" value="FAA_hydrolase"/>
    <property type="match status" value="1"/>
</dbReference>
<dbReference type="GO" id="GO:0034545">
    <property type="term" value="F:fumarylpyruvate hydrolase activity"/>
    <property type="evidence" value="ECO:0007669"/>
    <property type="project" value="UniProtKB-EC"/>
</dbReference>
<dbReference type="InterPro" id="IPR011234">
    <property type="entry name" value="Fumarylacetoacetase-like_C"/>
</dbReference>
<evidence type="ECO:0000256" key="1">
    <source>
        <dbReference type="ARBA" id="ARBA00022723"/>
    </source>
</evidence>
<organism evidence="3 4">
    <name type="scientific">Paracidovorax wautersii</name>
    <dbReference type="NCBI Taxonomy" id="1177982"/>
    <lineage>
        <taxon>Bacteria</taxon>
        <taxon>Pseudomonadati</taxon>
        <taxon>Pseudomonadota</taxon>
        <taxon>Betaproteobacteria</taxon>
        <taxon>Burkholderiales</taxon>
        <taxon>Comamonadaceae</taxon>
        <taxon>Paracidovorax</taxon>
    </lineage>
</organism>
<proteinExistence type="predicted"/>
<dbReference type="EMBL" id="JAVIZX010000001">
    <property type="protein sequence ID" value="MDR6215234.1"/>
    <property type="molecule type" value="Genomic_DNA"/>
</dbReference>
<keyword evidence="4" id="KW-1185">Reference proteome</keyword>
<sequence>MTSFAIPVPAPVTLAVAGSSARFPVGRVFCIGRNYAWSADEPRPAEMPAWFMKPASAVVPAQGALHCPPQTTEFCHEVELVVAIGQGGRGIDPARAEAGHVWGYAVGLDMTRRDLQRQAKAAGGPWEPAKAFDHSAPCTPLVPAARCGHPRSGAIWLTVNGVERQRSDVAQLLWPVAELIAMLSRSVTLAPGDLVFTGTPAGVDVLHPGDSVRAGVDGIGELAMDVTATSS</sequence>
<evidence type="ECO:0000313" key="4">
    <source>
        <dbReference type="Proteomes" id="UP001267710"/>
    </source>
</evidence>
<dbReference type="PANTHER" id="PTHR11820">
    <property type="entry name" value="ACYLPYRUVASE"/>
    <property type="match status" value="1"/>
</dbReference>
<evidence type="ECO:0000313" key="3">
    <source>
        <dbReference type="EMBL" id="MDR6215234.1"/>
    </source>
</evidence>
<accession>A0ABU1IDD1</accession>
<evidence type="ECO:0000259" key="2">
    <source>
        <dbReference type="Pfam" id="PF01557"/>
    </source>
</evidence>
<keyword evidence="1" id="KW-0479">Metal-binding</keyword>
<name>A0ABU1IDD1_9BURK</name>
<dbReference type="Proteomes" id="UP001267710">
    <property type="component" value="Unassembled WGS sequence"/>
</dbReference>
<keyword evidence="3" id="KW-0378">Hydrolase</keyword>
<comment type="caution">
    <text evidence="3">The sequence shown here is derived from an EMBL/GenBank/DDBJ whole genome shotgun (WGS) entry which is preliminary data.</text>
</comment>
<protein>
    <submittedName>
        <fullName evidence="3">Fumarylpyruvate hydrolase</fullName>
        <ecNumber evidence="3">3.7.1.20</ecNumber>
    </submittedName>
</protein>
<dbReference type="Gene3D" id="3.90.850.10">
    <property type="entry name" value="Fumarylacetoacetase-like, C-terminal domain"/>
    <property type="match status" value="1"/>
</dbReference>
<feature type="domain" description="Fumarylacetoacetase-like C-terminal" evidence="2">
    <location>
        <begin position="28"/>
        <end position="226"/>
    </location>
</feature>
<gene>
    <name evidence="3" type="ORF">QE399_002923</name>
</gene>
<dbReference type="SUPFAM" id="SSF56529">
    <property type="entry name" value="FAH"/>
    <property type="match status" value="1"/>
</dbReference>
<reference evidence="3 4" key="1">
    <citation type="submission" date="2023-08" db="EMBL/GenBank/DDBJ databases">
        <title>Functional and genomic diversity of the sorghum phyllosphere microbiome.</title>
        <authorList>
            <person name="Shade A."/>
        </authorList>
    </citation>
    <scope>NUCLEOTIDE SEQUENCE [LARGE SCALE GENOMIC DNA]</scope>
    <source>
        <strain evidence="3 4">SORGH_AS_0335</strain>
    </source>
</reference>